<organism evidence="5 6">
    <name type="scientific">Thermococcus celer Vu 13 = JCM 8558</name>
    <dbReference type="NCBI Taxonomy" id="1293037"/>
    <lineage>
        <taxon>Archaea</taxon>
        <taxon>Methanobacteriati</taxon>
        <taxon>Methanobacteriota</taxon>
        <taxon>Thermococci</taxon>
        <taxon>Thermococcales</taxon>
        <taxon>Thermococcaceae</taxon>
        <taxon>Thermococcus</taxon>
    </lineage>
</organism>
<dbReference type="AlphaFoldDB" id="A0A218P382"/>
<feature type="transmembrane region" description="Helical" evidence="3">
    <location>
        <begin position="51"/>
        <end position="74"/>
    </location>
</feature>
<dbReference type="InterPro" id="IPR029044">
    <property type="entry name" value="Nucleotide-diphossugar_trans"/>
</dbReference>
<dbReference type="CDD" id="cd06423">
    <property type="entry name" value="CESA_like"/>
    <property type="match status" value="1"/>
</dbReference>
<name>A0A218P382_THECE</name>
<dbReference type="SUPFAM" id="SSF53448">
    <property type="entry name" value="Nucleotide-diphospho-sugar transferases"/>
    <property type="match status" value="1"/>
</dbReference>
<keyword evidence="3" id="KW-0472">Membrane</keyword>
<dbReference type="PANTHER" id="PTHR43630:SF1">
    <property type="entry name" value="POLY-BETA-1,6-N-ACETYL-D-GLUCOSAMINE SYNTHASE"/>
    <property type="match status" value="1"/>
</dbReference>
<dbReference type="OrthoDB" id="46222at2157"/>
<dbReference type="Pfam" id="PF00535">
    <property type="entry name" value="Glycos_transf_2"/>
    <property type="match status" value="1"/>
</dbReference>
<evidence type="ECO:0000256" key="3">
    <source>
        <dbReference type="SAM" id="Phobius"/>
    </source>
</evidence>
<feature type="transmembrane region" description="Helical" evidence="3">
    <location>
        <begin position="344"/>
        <end position="369"/>
    </location>
</feature>
<dbReference type="GeneID" id="33324549"/>
<reference evidence="5 6" key="1">
    <citation type="submission" date="2016-03" db="EMBL/GenBank/DDBJ databases">
        <title>Complete genome sequence of Thermococcus celer.</title>
        <authorList>
            <person name="Oger P.M."/>
        </authorList>
    </citation>
    <scope>NUCLEOTIDE SEQUENCE [LARGE SCALE GENOMIC DNA]</scope>
    <source>
        <strain evidence="5 6">Vu 13</strain>
    </source>
</reference>
<keyword evidence="3" id="KW-0812">Transmembrane</keyword>
<gene>
    <name evidence="5" type="ORF">A3L02_07270</name>
</gene>
<evidence type="ECO:0000256" key="1">
    <source>
        <dbReference type="ARBA" id="ARBA00022676"/>
    </source>
</evidence>
<keyword evidence="2 5" id="KW-0808">Transferase</keyword>
<evidence type="ECO:0000259" key="4">
    <source>
        <dbReference type="Pfam" id="PF00535"/>
    </source>
</evidence>
<protein>
    <submittedName>
        <fullName evidence="5">Glycosyl transferase</fullName>
    </submittedName>
</protein>
<dbReference type="GO" id="GO:0016757">
    <property type="term" value="F:glycosyltransferase activity"/>
    <property type="evidence" value="ECO:0007669"/>
    <property type="project" value="UniProtKB-KW"/>
</dbReference>
<evidence type="ECO:0000313" key="5">
    <source>
        <dbReference type="EMBL" id="ASI99368.1"/>
    </source>
</evidence>
<feature type="transmembrane region" description="Helical" evidence="3">
    <location>
        <begin position="416"/>
        <end position="434"/>
    </location>
</feature>
<sequence length="450" mass="51677">MRKALAIVSAFIVAGYVVYLDYLFVQWTAWKMVRITFPDLPRYPVYTFVRYLFYLTGALIILVYFAYFIFYLYFKSGERRRLTPRFFPKVSIVVPAYNEAMNIERLIESIQYQDYPFENCEVIIVDDGSQDGTAEIAKRLGAKVIRHERNTGKAKALEDGIKAAKGEVILTMDADSYFADGSSLKNVVENLFSRRFIGISTGVVRIEERTGGLIEKLQAIEFIHSFEMGRRVQGYLDWLLVVPGAFSAFKGYFLKSLPSIPRDTLAEDFELAMIAYRAGLTSSFEPGAAVYTEPKLSWKDLYKQRVRWYYGGLQVMAKYHDMIMNPKYGERGLFLFVHMILLEYITPVLFVFGIIVLPLILILQYAFGFQILDIILPIKPMVLIFLTVYLLQYLAGVLISALAIAMERGSPTAVRYLPAIFIYYAIYNPLLSLAKVDAMMRFFRGVIQSW</sequence>
<evidence type="ECO:0000256" key="2">
    <source>
        <dbReference type="ARBA" id="ARBA00022679"/>
    </source>
</evidence>
<dbReference type="InterPro" id="IPR001173">
    <property type="entry name" value="Glyco_trans_2-like"/>
</dbReference>
<keyword evidence="1" id="KW-0328">Glycosyltransferase</keyword>
<dbReference type="Gene3D" id="3.90.550.10">
    <property type="entry name" value="Spore Coat Polysaccharide Biosynthesis Protein SpsA, Chain A"/>
    <property type="match status" value="1"/>
</dbReference>
<keyword evidence="6" id="KW-1185">Reference proteome</keyword>
<accession>A0A218P382</accession>
<dbReference type="KEGG" id="tce:A3L02_07270"/>
<feature type="transmembrane region" description="Helical" evidence="3">
    <location>
        <begin position="381"/>
        <end position="404"/>
    </location>
</feature>
<keyword evidence="3" id="KW-1133">Transmembrane helix</keyword>
<dbReference type="PANTHER" id="PTHR43630">
    <property type="entry name" value="POLY-BETA-1,6-N-ACETYL-D-GLUCOSAMINE SYNTHASE"/>
    <property type="match status" value="1"/>
</dbReference>
<feature type="domain" description="Glycosyltransferase 2-like" evidence="4">
    <location>
        <begin position="91"/>
        <end position="251"/>
    </location>
</feature>
<proteinExistence type="predicted"/>
<dbReference type="RefSeq" id="WP_088863301.1">
    <property type="nucleotide sequence ID" value="NZ_CP014854.1"/>
</dbReference>
<evidence type="ECO:0000313" key="6">
    <source>
        <dbReference type="Proteomes" id="UP000197156"/>
    </source>
</evidence>
<dbReference type="Proteomes" id="UP000197156">
    <property type="component" value="Chromosome"/>
</dbReference>
<dbReference type="EMBL" id="CP014854">
    <property type="protein sequence ID" value="ASI99368.1"/>
    <property type="molecule type" value="Genomic_DNA"/>
</dbReference>